<protein>
    <submittedName>
        <fullName evidence="1">Uncharacterized protein</fullName>
    </submittedName>
</protein>
<reference evidence="1" key="2">
    <citation type="submission" date="2017-11" db="EMBL/GenBank/DDBJ databases">
        <title>Coralsnake Venomics: Analyses of Venom Gland Transcriptomes and Proteomes of Six Brazilian Taxa.</title>
        <authorList>
            <person name="Aird S.D."/>
            <person name="Jorge da Silva N."/>
            <person name="Qiu L."/>
            <person name="Villar-Briones A."/>
            <person name="Aparecida-Saddi V."/>
            <person name="Campos-Telles M.P."/>
            <person name="Grau M."/>
            <person name="Mikheyev A.S."/>
        </authorList>
    </citation>
    <scope>NUCLEOTIDE SEQUENCE</scope>
    <source>
        <tissue evidence="1">Venom_gland</tissue>
    </source>
</reference>
<organism evidence="1">
    <name type="scientific">Micrurus corallinus</name>
    <name type="common">Brazilian coral snake</name>
    <dbReference type="NCBI Taxonomy" id="54390"/>
    <lineage>
        <taxon>Eukaryota</taxon>
        <taxon>Metazoa</taxon>
        <taxon>Chordata</taxon>
        <taxon>Craniata</taxon>
        <taxon>Vertebrata</taxon>
        <taxon>Euteleostomi</taxon>
        <taxon>Lepidosauria</taxon>
        <taxon>Squamata</taxon>
        <taxon>Bifurcata</taxon>
        <taxon>Unidentata</taxon>
        <taxon>Episquamata</taxon>
        <taxon>Toxicofera</taxon>
        <taxon>Serpentes</taxon>
        <taxon>Colubroidea</taxon>
        <taxon>Elapidae</taxon>
        <taxon>Elapinae</taxon>
        <taxon>Micrurus</taxon>
    </lineage>
</organism>
<proteinExistence type="predicted"/>
<evidence type="ECO:0000313" key="1">
    <source>
        <dbReference type="EMBL" id="LAA60760.1"/>
    </source>
</evidence>
<reference evidence="1" key="1">
    <citation type="submission" date="2017-07" db="EMBL/GenBank/DDBJ databases">
        <authorList>
            <person name="Mikheyev A."/>
            <person name="Grau M."/>
        </authorList>
    </citation>
    <scope>NUCLEOTIDE SEQUENCE</scope>
    <source>
        <tissue evidence="1">Venom_gland</tissue>
    </source>
</reference>
<dbReference type="EMBL" id="IACJ01135241">
    <property type="protein sequence ID" value="LAA60760.1"/>
    <property type="molecule type" value="Transcribed_RNA"/>
</dbReference>
<sequence>MFAYSVTLKTYPKETKPIKNNKNIVQEFCCNSVPFILCKTKAIVFLWARAAKIYSLCQGGGSVFLEKESLLSPSNHMLHGLGTGRMEMRYLNYEASCPRAAAKRISGHC</sequence>
<dbReference type="EMBL" id="IACJ01135243">
    <property type="protein sequence ID" value="LAA60764.1"/>
    <property type="molecule type" value="Transcribed_RNA"/>
</dbReference>
<dbReference type="AlphaFoldDB" id="A0A2D4GLY8"/>
<name>A0A2D4GLY8_MICCO</name>
<accession>A0A2D4GLY8</accession>